<proteinExistence type="predicted"/>
<evidence type="ECO:0000313" key="2">
    <source>
        <dbReference type="EMBL" id="CAK9313945.1"/>
    </source>
</evidence>
<keyword evidence="3" id="KW-1185">Reference proteome</keyword>
<dbReference type="Proteomes" id="UP001642487">
    <property type="component" value="Chromosome 11"/>
</dbReference>
<dbReference type="EMBL" id="OZ021745">
    <property type="protein sequence ID" value="CAK9313945.1"/>
    <property type="molecule type" value="Genomic_DNA"/>
</dbReference>
<gene>
    <name evidence="2" type="ORF">CITCOLO1_LOCUS5684</name>
</gene>
<accession>A0ABP0Y2H8</accession>
<name>A0ABP0Y2H8_9ROSI</name>
<feature type="region of interest" description="Disordered" evidence="1">
    <location>
        <begin position="74"/>
        <end position="102"/>
    </location>
</feature>
<feature type="region of interest" description="Disordered" evidence="1">
    <location>
        <begin position="1"/>
        <end position="37"/>
    </location>
</feature>
<evidence type="ECO:0000256" key="1">
    <source>
        <dbReference type="SAM" id="MobiDB-lite"/>
    </source>
</evidence>
<feature type="compositionally biased region" description="Basic and acidic residues" evidence="1">
    <location>
        <begin position="20"/>
        <end position="37"/>
    </location>
</feature>
<organism evidence="2 3">
    <name type="scientific">Citrullus colocynthis</name>
    <name type="common">colocynth</name>
    <dbReference type="NCBI Taxonomy" id="252529"/>
    <lineage>
        <taxon>Eukaryota</taxon>
        <taxon>Viridiplantae</taxon>
        <taxon>Streptophyta</taxon>
        <taxon>Embryophyta</taxon>
        <taxon>Tracheophyta</taxon>
        <taxon>Spermatophyta</taxon>
        <taxon>Magnoliopsida</taxon>
        <taxon>eudicotyledons</taxon>
        <taxon>Gunneridae</taxon>
        <taxon>Pentapetalae</taxon>
        <taxon>rosids</taxon>
        <taxon>fabids</taxon>
        <taxon>Cucurbitales</taxon>
        <taxon>Cucurbitaceae</taxon>
        <taxon>Benincaseae</taxon>
        <taxon>Citrullus</taxon>
    </lineage>
</organism>
<protein>
    <submittedName>
        <fullName evidence="2">Uncharacterized protein</fullName>
    </submittedName>
</protein>
<feature type="compositionally biased region" description="Basic and acidic residues" evidence="1">
    <location>
        <begin position="90"/>
        <end position="102"/>
    </location>
</feature>
<evidence type="ECO:0000313" key="3">
    <source>
        <dbReference type="Proteomes" id="UP001642487"/>
    </source>
</evidence>
<reference evidence="2 3" key="1">
    <citation type="submission" date="2024-03" db="EMBL/GenBank/DDBJ databases">
        <authorList>
            <person name="Gkanogiannis A."/>
            <person name="Becerra Lopez-Lavalle L."/>
        </authorList>
    </citation>
    <scope>NUCLEOTIDE SEQUENCE [LARGE SCALE GENOMIC DNA]</scope>
</reference>
<sequence length="102" mass="11047">MADSNRVAAVGGLRSVGDTRPVDVKMRGRREREKEADVPQLVERLDYTGLHDSWSRRSGAAGFAARGVVDGCSTSAEEKAEGGKGWQRGCRGEGKEGREKEI</sequence>